<dbReference type="AlphaFoldDB" id="J9G7U6"/>
<evidence type="ECO:0000256" key="4">
    <source>
        <dbReference type="ARBA" id="ARBA00022989"/>
    </source>
</evidence>
<feature type="transmembrane region" description="Helical" evidence="7">
    <location>
        <begin position="370"/>
        <end position="392"/>
    </location>
</feature>
<feature type="transmembrane region" description="Helical" evidence="7">
    <location>
        <begin position="337"/>
        <end position="358"/>
    </location>
</feature>
<feature type="transmembrane region" description="Helical" evidence="7">
    <location>
        <begin position="123"/>
        <end position="145"/>
    </location>
</feature>
<evidence type="ECO:0000256" key="6">
    <source>
        <dbReference type="SAM" id="MobiDB-lite"/>
    </source>
</evidence>
<feature type="transmembrane region" description="Helical" evidence="7">
    <location>
        <begin position="398"/>
        <end position="417"/>
    </location>
</feature>
<accession>J9G7U6</accession>
<evidence type="ECO:0000256" key="3">
    <source>
        <dbReference type="ARBA" id="ARBA00022692"/>
    </source>
</evidence>
<dbReference type="InterPro" id="IPR005495">
    <property type="entry name" value="LptG/LptF_permease"/>
</dbReference>
<name>J9G7U6_9ZZZZ</name>
<keyword evidence="4 7" id="KW-1133">Transmembrane helix</keyword>
<feature type="transmembrane region" description="Helical" evidence="7">
    <location>
        <begin position="75"/>
        <end position="93"/>
    </location>
</feature>
<keyword evidence="3 7" id="KW-0812">Transmembrane</keyword>
<dbReference type="GO" id="GO:0015920">
    <property type="term" value="P:lipopolysaccharide transport"/>
    <property type="evidence" value="ECO:0007669"/>
    <property type="project" value="TreeGrafter"/>
</dbReference>
<dbReference type="PANTHER" id="PTHR33529:SF8">
    <property type="entry name" value="PERMEASE, YJGP_YJGQ FAMILY"/>
    <property type="match status" value="1"/>
</dbReference>
<dbReference type="PANTHER" id="PTHR33529">
    <property type="entry name" value="SLR0882 PROTEIN-RELATED"/>
    <property type="match status" value="1"/>
</dbReference>
<sequence>MKHWFKKRNSSSTSEHPENHTPSSGQPTESPKPAAVPNSFQASHGSASKTRKSLLALLGLDRWVKRLDIYIIKKFLGTYFFAIALIISIAVVFDVNENIDRFINNKAPLEAIVFDYYMNFIPYFSNLFSPLFVFIAVIFFTSKLAENSEIIAMFSTGMSFKRMMRPYMISAAIISVVTFSLGAYVIPRGNVTRLNFEDRYKKKKKQEYVRNVQLEVDSGVIAYIERYENYNKTAYRFSLDKFKDRKLVSHLTARSATYDTASTHRWILKNYMIREMDGMREKITRGNQIDSIIKMEPQDFLIMKGQQQTMTSPELKEYIEKQKRRGFANIKEFEIEYYQRIAMSFAAFILTAIGVSLSSRKIKGGMGLHLGVGLALSFSYILFQTVSATFAINGNTPPILAVWIPNILYTFIAIYLYRKAPK</sequence>
<evidence type="ECO:0000256" key="7">
    <source>
        <dbReference type="SAM" id="Phobius"/>
    </source>
</evidence>
<dbReference type="EMBL" id="AMCI01002212">
    <property type="protein sequence ID" value="EJX03327.1"/>
    <property type="molecule type" value="Genomic_DNA"/>
</dbReference>
<gene>
    <name evidence="8" type="ORF">EVA_08591</name>
</gene>
<keyword evidence="5 7" id="KW-0472">Membrane</keyword>
<feature type="region of interest" description="Disordered" evidence="6">
    <location>
        <begin position="1"/>
        <end position="45"/>
    </location>
</feature>
<organism evidence="8">
    <name type="scientific">gut metagenome</name>
    <dbReference type="NCBI Taxonomy" id="749906"/>
    <lineage>
        <taxon>unclassified sequences</taxon>
        <taxon>metagenomes</taxon>
        <taxon>organismal metagenomes</taxon>
    </lineage>
</organism>
<dbReference type="Pfam" id="PF03739">
    <property type="entry name" value="LptF_LptG"/>
    <property type="match status" value="1"/>
</dbReference>
<evidence type="ECO:0000313" key="8">
    <source>
        <dbReference type="EMBL" id="EJX03327.1"/>
    </source>
</evidence>
<feature type="transmembrane region" description="Helical" evidence="7">
    <location>
        <begin position="166"/>
        <end position="186"/>
    </location>
</feature>
<evidence type="ECO:0000256" key="1">
    <source>
        <dbReference type="ARBA" id="ARBA00004651"/>
    </source>
</evidence>
<evidence type="ECO:0000256" key="5">
    <source>
        <dbReference type="ARBA" id="ARBA00023136"/>
    </source>
</evidence>
<keyword evidence="2" id="KW-1003">Cell membrane</keyword>
<dbReference type="GO" id="GO:0043190">
    <property type="term" value="C:ATP-binding cassette (ABC) transporter complex"/>
    <property type="evidence" value="ECO:0007669"/>
    <property type="project" value="TreeGrafter"/>
</dbReference>
<comment type="caution">
    <text evidence="8">The sequence shown here is derived from an EMBL/GenBank/DDBJ whole genome shotgun (WGS) entry which is preliminary data.</text>
</comment>
<proteinExistence type="predicted"/>
<feature type="compositionally biased region" description="Polar residues" evidence="6">
    <location>
        <begin position="10"/>
        <end position="29"/>
    </location>
</feature>
<reference evidence="8" key="1">
    <citation type="journal article" date="2012" name="PLoS ONE">
        <title>Gene sets for utilization of primary and secondary nutrition supplies in the distal gut of endangered iberian lynx.</title>
        <authorList>
            <person name="Alcaide M."/>
            <person name="Messina E."/>
            <person name="Richter M."/>
            <person name="Bargiela R."/>
            <person name="Peplies J."/>
            <person name="Huws S.A."/>
            <person name="Newbold C.J."/>
            <person name="Golyshin P.N."/>
            <person name="Simon M.A."/>
            <person name="Lopez G."/>
            <person name="Yakimov M.M."/>
            <person name="Ferrer M."/>
        </authorList>
    </citation>
    <scope>NUCLEOTIDE SEQUENCE</scope>
</reference>
<protein>
    <submittedName>
        <fullName evidence="8">Permease YjgP/YjgQ family protein</fullName>
    </submittedName>
</protein>
<comment type="subcellular location">
    <subcellularLocation>
        <location evidence="1">Cell membrane</location>
        <topology evidence="1">Multi-pass membrane protein</topology>
    </subcellularLocation>
</comment>
<evidence type="ECO:0000256" key="2">
    <source>
        <dbReference type="ARBA" id="ARBA00022475"/>
    </source>
</evidence>